<evidence type="ECO:0000256" key="1">
    <source>
        <dbReference type="ARBA" id="ARBA00004141"/>
    </source>
</evidence>
<evidence type="ECO:0000256" key="2">
    <source>
        <dbReference type="ARBA" id="ARBA00007524"/>
    </source>
</evidence>
<evidence type="ECO:0000256" key="6">
    <source>
        <dbReference type="SAM" id="Phobius"/>
    </source>
</evidence>
<dbReference type="PANTHER" id="PTHR10057">
    <property type="entry name" value="PERIPHERAL-TYPE BENZODIAZEPINE RECEPTOR"/>
    <property type="match status" value="1"/>
</dbReference>
<gene>
    <name evidence="7" type="ORF">ACFYU5_15325</name>
</gene>
<dbReference type="Pfam" id="PF03073">
    <property type="entry name" value="TspO_MBR"/>
    <property type="match status" value="1"/>
</dbReference>
<keyword evidence="4 6" id="KW-1133">Transmembrane helix</keyword>
<dbReference type="RefSeq" id="WP_387394551.1">
    <property type="nucleotide sequence ID" value="NZ_JBIAMT010000002.1"/>
</dbReference>
<evidence type="ECO:0000256" key="4">
    <source>
        <dbReference type="ARBA" id="ARBA00022989"/>
    </source>
</evidence>
<dbReference type="Proteomes" id="UP001601442">
    <property type="component" value="Unassembled WGS sequence"/>
</dbReference>
<keyword evidence="8" id="KW-1185">Reference proteome</keyword>
<reference evidence="7 8" key="1">
    <citation type="submission" date="2024-10" db="EMBL/GenBank/DDBJ databases">
        <title>The Natural Products Discovery Center: Release of the First 8490 Sequenced Strains for Exploring Actinobacteria Biosynthetic Diversity.</title>
        <authorList>
            <person name="Kalkreuter E."/>
            <person name="Kautsar S.A."/>
            <person name="Yang D."/>
            <person name="Bader C.D."/>
            <person name="Teijaro C.N."/>
            <person name="Fluegel L."/>
            <person name="Davis C.M."/>
            <person name="Simpson J.R."/>
            <person name="Lauterbach L."/>
            <person name="Steele A.D."/>
            <person name="Gui C."/>
            <person name="Meng S."/>
            <person name="Li G."/>
            <person name="Viehrig K."/>
            <person name="Ye F."/>
            <person name="Su P."/>
            <person name="Kiefer A.F."/>
            <person name="Nichols A."/>
            <person name="Cepeda A.J."/>
            <person name="Yan W."/>
            <person name="Fan B."/>
            <person name="Jiang Y."/>
            <person name="Adhikari A."/>
            <person name="Zheng C.-J."/>
            <person name="Schuster L."/>
            <person name="Cowan T.M."/>
            <person name="Smanski M.J."/>
            <person name="Chevrette M.G."/>
            <person name="De Carvalho L.P.S."/>
            <person name="Shen B."/>
        </authorList>
    </citation>
    <scope>NUCLEOTIDE SEQUENCE [LARGE SCALE GENOMIC DNA]</scope>
    <source>
        <strain evidence="7 8">NPDC004119</strain>
    </source>
</reference>
<keyword evidence="5 6" id="KW-0472">Membrane</keyword>
<evidence type="ECO:0000313" key="7">
    <source>
        <dbReference type="EMBL" id="MFF0497779.1"/>
    </source>
</evidence>
<protein>
    <submittedName>
        <fullName evidence="7">Tryptophan-rich sensory protein</fullName>
    </submittedName>
</protein>
<sequence>MIGTRTRRTESSRWKEAWWTVPATIAAAAAGSAATTTGSRWYQRLDKPPFQPPPVVFPIAWTALYADIAATTARALAHAEPDQNRALRNALLLNLVLNASWSWVFFRAHRLGAATAVAAALTASSADLTRRTAGVDRSGYLLAAYPVWCGFATVLSGALWRRNALRG</sequence>
<feature type="transmembrane region" description="Helical" evidence="6">
    <location>
        <begin position="140"/>
        <end position="160"/>
    </location>
</feature>
<evidence type="ECO:0000313" key="8">
    <source>
        <dbReference type="Proteomes" id="UP001601442"/>
    </source>
</evidence>
<name>A0ABW6P3R3_9NOCA</name>
<evidence type="ECO:0000256" key="5">
    <source>
        <dbReference type="ARBA" id="ARBA00023136"/>
    </source>
</evidence>
<dbReference type="PANTHER" id="PTHR10057:SF0">
    <property type="entry name" value="TRANSLOCATOR PROTEIN"/>
    <property type="match status" value="1"/>
</dbReference>
<dbReference type="PIRSF" id="PIRSF005859">
    <property type="entry name" value="PBR"/>
    <property type="match status" value="1"/>
</dbReference>
<comment type="caution">
    <text evidence="7">The sequence shown here is derived from an EMBL/GenBank/DDBJ whole genome shotgun (WGS) entry which is preliminary data.</text>
</comment>
<comment type="similarity">
    <text evidence="2">Belongs to the TspO/BZRP family.</text>
</comment>
<dbReference type="InterPro" id="IPR004307">
    <property type="entry name" value="TspO_MBR"/>
</dbReference>
<comment type="subcellular location">
    <subcellularLocation>
        <location evidence="1">Membrane</location>
        <topology evidence="1">Multi-pass membrane protein</topology>
    </subcellularLocation>
</comment>
<organism evidence="7 8">
    <name type="scientific">Nocardia aobensis</name>
    <dbReference type="NCBI Taxonomy" id="257277"/>
    <lineage>
        <taxon>Bacteria</taxon>
        <taxon>Bacillati</taxon>
        <taxon>Actinomycetota</taxon>
        <taxon>Actinomycetes</taxon>
        <taxon>Mycobacteriales</taxon>
        <taxon>Nocardiaceae</taxon>
        <taxon>Nocardia</taxon>
    </lineage>
</organism>
<keyword evidence="3 6" id="KW-0812">Transmembrane</keyword>
<evidence type="ECO:0000256" key="3">
    <source>
        <dbReference type="ARBA" id="ARBA00022692"/>
    </source>
</evidence>
<dbReference type="Gene3D" id="1.20.1260.100">
    <property type="entry name" value="TspO/MBR protein"/>
    <property type="match status" value="1"/>
</dbReference>
<dbReference type="InterPro" id="IPR038330">
    <property type="entry name" value="TspO/MBR-related_sf"/>
</dbReference>
<dbReference type="EMBL" id="JBIAMT010000002">
    <property type="protein sequence ID" value="MFF0497779.1"/>
    <property type="molecule type" value="Genomic_DNA"/>
</dbReference>
<proteinExistence type="inferred from homology"/>
<accession>A0ABW6P3R3</accession>